<keyword evidence="1" id="KW-0812">Transmembrane</keyword>
<evidence type="ECO:0000313" key="2">
    <source>
        <dbReference type="EMBL" id="SMG61558.1"/>
    </source>
</evidence>
<dbReference type="RefSeq" id="WP_244196253.1">
    <property type="nucleotide sequence ID" value="NZ_FXAT01000023.1"/>
</dbReference>
<dbReference type="Proteomes" id="UP000193228">
    <property type="component" value="Unassembled WGS sequence"/>
</dbReference>
<keyword evidence="1" id="KW-0472">Membrane</keyword>
<keyword evidence="1" id="KW-1133">Transmembrane helix</keyword>
<dbReference type="EMBL" id="FXAT01000023">
    <property type="protein sequence ID" value="SMG61558.1"/>
    <property type="molecule type" value="Genomic_DNA"/>
</dbReference>
<dbReference type="AlphaFoldDB" id="A0A1X7M5T4"/>
<organism evidence="2 3">
    <name type="scientific">Paraburkholderia susongensis</name>
    <dbReference type="NCBI Taxonomy" id="1515439"/>
    <lineage>
        <taxon>Bacteria</taxon>
        <taxon>Pseudomonadati</taxon>
        <taxon>Pseudomonadota</taxon>
        <taxon>Betaproteobacteria</taxon>
        <taxon>Burkholderiales</taxon>
        <taxon>Burkholderiaceae</taxon>
        <taxon>Paraburkholderia</taxon>
    </lineage>
</organism>
<accession>A0A1X7M5T4</accession>
<keyword evidence="3" id="KW-1185">Reference proteome</keyword>
<evidence type="ECO:0000256" key="1">
    <source>
        <dbReference type="SAM" id="Phobius"/>
    </source>
</evidence>
<dbReference type="STRING" id="1515439.SAMN06265784_12322"/>
<feature type="transmembrane region" description="Helical" evidence="1">
    <location>
        <begin position="64"/>
        <end position="87"/>
    </location>
</feature>
<sequence length="118" mass="12557">MKPAKILVGVLGGAAVMTGFAVAGQFAGATLFAQLEKLPSSVVGVTTLYRYWVAYGHIVAIKKVLVACTALSVLVSAVPLLIPVILAMKANRPRELHGSARFANLQEIRKSGLVEERR</sequence>
<proteinExistence type="predicted"/>
<protein>
    <submittedName>
        <fullName evidence="2">Uncharacterized protein</fullName>
    </submittedName>
</protein>
<reference evidence="3" key="1">
    <citation type="submission" date="2017-04" db="EMBL/GenBank/DDBJ databases">
        <authorList>
            <person name="Varghese N."/>
            <person name="Submissions S."/>
        </authorList>
    </citation>
    <scope>NUCLEOTIDE SEQUENCE [LARGE SCALE GENOMIC DNA]</scope>
    <source>
        <strain evidence="3">LMG 29540</strain>
    </source>
</reference>
<gene>
    <name evidence="2" type="ORF">SAMN06265784_12322</name>
</gene>
<name>A0A1X7M5T4_9BURK</name>
<evidence type="ECO:0000313" key="3">
    <source>
        <dbReference type="Proteomes" id="UP000193228"/>
    </source>
</evidence>